<evidence type="ECO:0000256" key="2">
    <source>
        <dbReference type="ARBA" id="ARBA00012438"/>
    </source>
</evidence>
<keyword evidence="3" id="KW-0597">Phosphoprotein</keyword>
<dbReference type="PROSITE" id="PS50112">
    <property type="entry name" value="PAS"/>
    <property type="match status" value="2"/>
</dbReference>
<evidence type="ECO:0000256" key="1">
    <source>
        <dbReference type="ARBA" id="ARBA00000085"/>
    </source>
</evidence>
<accession>A0ABT3CNZ6</accession>
<dbReference type="InterPro" id="IPR001610">
    <property type="entry name" value="PAC"/>
</dbReference>
<feature type="domain" description="PAS" evidence="6">
    <location>
        <begin position="271"/>
        <end position="329"/>
    </location>
</feature>
<organism evidence="8 9">
    <name type="scientific">Reichenbachiella ulvae</name>
    <dbReference type="NCBI Taxonomy" id="2980104"/>
    <lineage>
        <taxon>Bacteria</taxon>
        <taxon>Pseudomonadati</taxon>
        <taxon>Bacteroidota</taxon>
        <taxon>Cytophagia</taxon>
        <taxon>Cytophagales</taxon>
        <taxon>Reichenbachiellaceae</taxon>
        <taxon>Reichenbachiella</taxon>
    </lineage>
</organism>
<dbReference type="InterPro" id="IPR000014">
    <property type="entry name" value="PAS"/>
</dbReference>
<dbReference type="InterPro" id="IPR052162">
    <property type="entry name" value="Sensor_kinase/Photoreceptor"/>
</dbReference>
<dbReference type="InterPro" id="IPR035965">
    <property type="entry name" value="PAS-like_dom_sf"/>
</dbReference>
<dbReference type="SMART" id="SM00086">
    <property type="entry name" value="PAC"/>
    <property type="match status" value="2"/>
</dbReference>
<evidence type="ECO:0000259" key="6">
    <source>
        <dbReference type="PROSITE" id="PS50112"/>
    </source>
</evidence>
<protein>
    <recommendedName>
        <fullName evidence="2">histidine kinase</fullName>
        <ecNumber evidence="2">2.7.13.3</ecNumber>
    </recommendedName>
</protein>
<name>A0ABT3CNZ6_9BACT</name>
<dbReference type="EC" id="2.7.13.3" evidence="2"/>
<evidence type="ECO:0000256" key="3">
    <source>
        <dbReference type="ARBA" id="ARBA00022553"/>
    </source>
</evidence>
<comment type="caution">
    <text evidence="8">The sequence shown here is derived from an EMBL/GenBank/DDBJ whole genome shotgun (WGS) entry which is preliminary data.</text>
</comment>
<keyword evidence="9" id="KW-1185">Reference proteome</keyword>
<evidence type="ECO:0000313" key="8">
    <source>
        <dbReference type="EMBL" id="MCV9385194.1"/>
    </source>
</evidence>
<evidence type="ECO:0000256" key="5">
    <source>
        <dbReference type="ARBA" id="ARBA00022777"/>
    </source>
</evidence>
<dbReference type="InterPro" id="IPR000700">
    <property type="entry name" value="PAS-assoc_C"/>
</dbReference>
<dbReference type="CDD" id="cd00130">
    <property type="entry name" value="PAS"/>
    <property type="match status" value="2"/>
</dbReference>
<dbReference type="EMBL" id="JAOYOD010000001">
    <property type="protein sequence ID" value="MCV9385194.1"/>
    <property type="molecule type" value="Genomic_DNA"/>
</dbReference>
<feature type="domain" description="PAS" evidence="6">
    <location>
        <begin position="144"/>
        <end position="197"/>
    </location>
</feature>
<keyword evidence="4" id="KW-0808">Transferase</keyword>
<dbReference type="SUPFAM" id="SSF55785">
    <property type="entry name" value="PYP-like sensor domain (PAS domain)"/>
    <property type="match status" value="2"/>
</dbReference>
<gene>
    <name evidence="8" type="ORF">N7U62_00890</name>
</gene>
<dbReference type="RefSeq" id="WP_264135987.1">
    <property type="nucleotide sequence ID" value="NZ_JAOYOD010000001.1"/>
</dbReference>
<dbReference type="Pfam" id="PF08447">
    <property type="entry name" value="PAS_3"/>
    <property type="match status" value="1"/>
</dbReference>
<dbReference type="SMART" id="SM00091">
    <property type="entry name" value="PAS"/>
    <property type="match status" value="2"/>
</dbReference>
<dbReference type="PANTHER" id="PTHR43304:SF1">
    <property type="entry name" value="PAC DOMAIN-CONTAINING PROTEIN"/>
    <property type="match status" value="1"/>
</dbReference>
<dbReference type="Gene3D" id="3.30.450.20">
    <property type="entry name" value="PAS domain"/>
    <property type="match status" value="2"/>
</dbReference>
<comment type="catalytic activity">
    <reaction evidence="1">
        <text>ATP + protein L-histidine = ADP + protein N-phospho-L-histidine.</text>
        <dbReference type="EC" id="2.7.13.3"/>
    </reaction>
</comment>
<dbReference type="PROSITE" id="PS50113">
    <property type="entry name" value="PAC"/>
    <property type="match status" value="1"/>
</dbReference>
<dbReference type="Proteomes" id="UP001300692">
    <property type="component" value="Unassembled WGS sequence"/>
</dbReference>
<dbReference type="InterPro" id="IPR013655">
    <property type="entry name" value="PAS_fold_3"/>
</dbReference>
<proteinExistence type="predicted"/>
<evidence type="ECO:0000259" key="7">
    <source>
        <dbReference type="PROSITE" id="PS50113"/>
    </source>
</evidence>
<dbReference type="Pfam" id="PF13426">
    <property type="entry name" value="PAS_9"/>
    <property type="match status" value="1"/>
</dbReference>
<keyword evidence="5" id="KW-0418">Kinase</keyword>
<sequence>MKHYNSIQECIPEWLEKSQGTLIMVLNNEGNIEFLNQNLSSLFPSQSTLPTPINSLIQYPNIDGGKMVKLIRKNDYHLVMALNVDSETDKTPRWSKWDFSEVEIDNKHLLIGIGKEVKYFDLLGGKTISTSISNTISDSAILSVADQQGYIIMVNDNFCSFTKYTREELIGRRHREFIYDYHSKEFWKNMLYTLNEGKTWQDDIKVQAKDGQIYWFRTLVSPVFDESGNLFQILHIQFDITKHKLAEAEKLRLLRRYDNITSHLPGFAYQYKVNLDGMHYFPFVSEGMSKLLGLVQEEVRLDAQPFFNQIHEDDLQEVIQSKEQSAQSLAPWNVHFRMTNAEGQSIWVQNISTPERMIDGGIMWHGFCYDITEIKTSEETLAIQQQRLAEIAFIQSHEFRRPIANMLGIFDIMQVEADISESIPTKLGHWLNLLHESVKETDGIIAKIVTKAEEERLLKLKEENDSKESITPSTAPKC</sequence>
<reference evidence="8 9" key="1">
    <citation type="submission" date="2022-10" db="EMBL/GenBank/DDBJ databases">
        <title>Comparative genomics and taxonomic characterization of three novel marine species of genus Reichenbachiella exhibiting antioxidant and polysaccharide degradation activities.</title>
        <authorList>
            <person name="Muhammad N."/>
            <person name="Lee Y.-J."/>
            <person name="Ko J."/>
            <person name="Kim S.-G."/>
        </authorList>
    </citation>
    <scope>NUCLEOTIDE SEQUENCE [LARGE SCALE GENOMIC DNA]</scope>
    <source>
        <strain evidence="8 9">ABR2-5</strain>
    </source>
</reference>
<dbReference type="NCBIfam" id="TIGR00229">
    <property type="entry name" value="sensory_box"/>
    <property type="match status" value="2"/>
</dbReference>
<feature type="domain" description="PAC" evidence="7">
    <location>
        <begin position="200"/>
        <end position="252"/>
    </location>
</feature>
<evidence type="ECO:0000313" key="9">
    <source>
        <dbReference type="Proteomes" id="UP001300692"/>
    </source>
</evidence>
<evidence type="ECO:0000256" key="4">
    <source>
        <dbReference type="ARBA" id="ARBA00022679"/>
    </source>
</evidence>
<dbReference type="PANTHER" id="PTHR43304">
    <property type="entry name" value="PHYTOCHROME-LIKE PROTEIN CPH1"/>
    <property type="match status" value="1"/>
</dbReference>